<proteinExistence type="inferred from homology"/>
<dbReference type="PIRSF" id="PIRSF000097">
    <property type="entry name" value="AKR"/>
    <property type="match status" value="1"/>
</dbReference>
<dbReference type="GO" id="GO:0016616">
    <property type="term" value="F:oxidoreductase activity, acting on the CH-OH group of donors, NAD or NADP as acceptor"/>
    <property type="evidence" value="ECO:0007669"/>
    <property type="project" value="UniProtKB-ARBA"/>
</dbReference>
<organism evidence="8 9">
    <name type="scientific">Halobacillus litoralis</name>
    <dbReference type="NCBI Taxonomy" id="45668"/>
    <lineage>
        <taxon>Bacteria</taxon>
        <taxon>Bacillati</taxon>
        <taxon>Bacillota</taxon>
        <taxon>Bacilli</taxon>
        <taxon>Bacillales</taxon>
        <taxon>Bacillaceae</taxon>
        <taxon>Halobacillus</taxon>
    </lineage>
</organism>
<dbReference type="PROSITE" id="PS00062">
    <property type="entry name" value="ALDOKETO_REDUCTASE_2"/>
    <property type="match status" value="1"/>
</dbReference>
<dbReference type="Pfam" id="PF00248">
    <property type="entry name" value="Aldo_ket_red"/>
    <property type="match status" value="1"/>
</dbReference>
<comment type="similarity">
    <text evidence="1">Belongs to the aldo/keto reductase family.</text>
</comment>
<sequence length="276" mass="31700">MGIRSNAVLSNGVEIPRVGLGVYKMEDGKEVQQAVQSAVDLGYRHIDTASFYENEAGVGEGIKACGVPREELFITTKVWNDEQGYDETLEAFDRSLDKLGVETLDLYLIHWPVPGKFKDTWKALEKLYHDGRVRAIGVCNFMEHHLDELLEDAEVTPMVNQVEFHPALYQEELADYCYQKGIQLEAWAPLARGRYFDAAILKQLAENYHKTPAQIILRWHLQHDIAAIPKSSNPERQKENFDVFDFDLKSDEMLRIDELHSGDRIGKHPDEFDYQM</sequence>
<reference evidence="8 9" key="1">
    <citation type="submission" date="2019-11" db="EMBL/GenBank/DDBJ databases">
        <title>Genome sequences of 17 halophilic strains isolated from different environments.</title>
        <authorList>
            <person name="Furrow R.E."/>
        </authorList>
    </citation>
    <scope>NUCLEOTIDE SEQUENCE [LARGE SCALE GENOMIC DNA]</scope>
    <source>
        <strain evidence="8 9">22511_23_Filter</strain>
    </source>
</reference>
<comment type="caution">
    <text evidence="8">The sequence shown here is derived from an EMBL/GenBank/DDBJ whole genome shotgun (WGS) entry which is preliminary data.</text>
</comment>
<evidence type="ECO:0000256" key="4">
    <source>
        <dbReference type="PIRSR" id="PIRSR000097-1"/>
    </source>
</evidence>
<dbReference type="PANTHER" id="PTHR43827:SF3">
    <property type="entry name" value="NADP-DEPENDENT OXIDOREDUCTASE DOMAIN-CONTAINING PROTEIN"/>
    <property type="match status" value="1"/>
</dbReference>
<dbReference type="PANTHER" id="PTHR43827">
    <property type="entry name" value="2,5-DIKETO-D-GLUCONIC ACID REDUCTASE"/>
    <property type="match status" value="1"/>
</dbReference>
<feature type="binding site" evidence="5">
    <location>
        <position position="110"/>
    </location>
    <ligand>
        <name>substrate</name>
    </ligand>
</feature>
<evidence type="ECO:0000256" key="6">
    <source>
        <dbReference type="PIRSR" id="PIRSR000097-3"/>
    </source>
</evidence>
<dbReference type="AlphaFoldDB" id="A0A845DLE9"/>
<keyword evidence="2" id="KW-0521">NADP</keyword>
<dbReference type="EMBL" id="WMET01000001">
    <property type="protein sequence ID" value="MYL18310.1"/>
    <property type="molecule type" value="Genomic_DNA"/>
</dbReference>
<evidence type="ECO:0000256" key="5">
    <source>
        <dbReference type="PIRSR" id="PIRSR000097-2"/>
    </source>
</evidence>
<dbReference type="FunFam" id="3.20.20.100:FF:000015">
    <property type="entry name" value="Oxidoreductase, aldo/keto reductase family"/>
    <property type="match status" value="1"/>
</dbReference>
<dbReference type="Gene3D" id="3.20.20.100">
    <property type="entry name" value="NADP-dependent oxidoreductase domain"/>
    <property type="match status" value="1"/>
</dbReference>
<evidence type="ECO:0000256" key="1">
    <source>
        <dbReference type="ARBA" id="ARBA00007905"/>
    </source>
</evidence>
<evidence type="ECO:0000313" key="9">
    <source>
        <dbReference type="Proteomes" id="UP000460949"/>
    </source>
</evidence>
<dbReference type="PROSITE" id="PS00063">
    <property type="entry name" value="ALDOKETO_REDUCTASE_3"/>
    <property type="match status" value="1"/>
</dbReference>
<dbReference type="InterPro" id="IPR023210">
    <property type="entry name" value="NADP_OxRdtase_dom"/>
</dbReference>
<feature type="active site" description="Proton donor" evidence="4">
    <location>
        <position position="52"/>
    </location>
</feature>
<dbReference type="PROSITE" id="PS00798">
    <property type="entry name" value="ALDOKETO_REDUCTASE_1"/>
    <property type="match status" value="1"/>
</dbReference>
<name>A0A845DLE9_9BACI</name>
<feature type="domain" description="NADP-dependent oxidoreductase" evidence="7">
    <location>
        <begin position="19"/>
        <end position="259"/>
    </location>
</feature>
<evidence type="ECO:0000256" key="2">
    <source>
        <dbReference type="ARBA" id="ARBA00022857"/>
    </source>
</evidence>
<dbReference type="InterPro" id="IPR020471">
    <property type="entry name" value="AKR"/>
</dbReference>
<dbReference type="InterPro" id="IPR036812">
    <property type="entry name" value="NAD(P)_OxRdtase_dom_sf"/>
</dbReference>
<feature type="site" description="Lowers pKa of active site Tyr" evidence="6">
    <location>
        <position position="77"/>
    </location>
</feature>
<dbReference type="RefSeq" id="WP_160834790.1">
    <property type="nucleotide sequence ID" value="NZ_JAIVAK010000004.1"/>
</dbReference>
<keyword evidence="3" id="KW-0560">Oxidoreductase</keyword>
<protein>
    <submittedName>
        <fullName evidence="8">Aldo/keto reductase</fullName>
    </submittedName>
</protein>
<dbReference type="SUPFAM" id="SSF51430">
    <property type="entry name" value="NAD(P)-linked oxidoreductase"/>
    <property type="match status" value="1"/>
</dbReference>
<dbReference type="InterPro" id="IPR018170">
    <property type="entry name" value="Aldo/ket_reductase_CS"/>
</dbReference>
<evidence type="ECO:0000313" key="8">
    <source>
        <dbReference type="EMBL" id="MYL18310.1"/>
    </source>
</evidence>
<dbReference type="Proteomes" id="UP000460949">
    <property type="component" value="Unassembled WGS sequence"/>
</dbReference>
<evidence type="ECO:0000259" key="7">
    <source>
        <dbReference type="Pfam" id="PF00248"/>
    </source>
</evidence>
<dbReference type="PRINTS" id="PR00069">
    <property type="entry name" value="ALDKETRDTASE"/>
</dbReference>
<evidence type="ECO:0000256" key="3">
    <source>
        <dbReference type="ARBA" id="ARBA00023002"/>
    </source>
</evidence>
<accession>A0A845DLE9</accession>
<gene>
    <name evidence="8" type="ORF">GLW04_00320</name>
</gene>